<dbReference type="AlphaFoldDB" id="A0A1E8GMY7"/>
<feature type="transmembrane region" description="Helical" evidence="1">
    <location>
        <begin position="94"/>
        <end position="118"/>
    </location>
</feature>
<protein>
    <recommendedName>
        <fullName evidence="4">ABC-2 transporter permease</fullName>
    </recommendedName>
</protein>
<feature type="transmembrane region" description="Helical" evidence="1">
    <location>
        <begin position="124"/>
        <end position="147"/>
    </location>
</feature>
<dbReference type="OrthoDB" id="1655186at2"/>
<dbReference type="Pfam" id="PF13346">
    <property type="entry name" value="ABC2_membrane_5"/>
    <property type="match status" value="1"/>
</dbReference>
<feature type="transmembrane region" description="Helical" evidence="1">
    <location>
        <begin position="20"/>
        <end position="38"/>
    </location>
</feature>
<keyword evidence="1" id="KW-0812">Transmembrane</keyword>
<organism evidence="2 3">
    <name type="scientific">Floricoccus tropicus</name>
    <dbReference type="NCBI Taxonomy" id="1859473"/>
    <lineage>
        <taxon>Bacteria</taxon>
        <taxon>Bacillati</taxon>
        <taxon>Bacillota</taxon>
        <taxon>Bacilli</taxon>
        <taxon>Lactobacillales</taxon>
        <taxon>Streptococcaceae</taxon>
        <taxon>Floricoccus</taxon>
    </lineage>
</organism>
<keyword evidence="3" id="KW-1185">Reference proteome</keyword>
<evidence type="ECO:0000313" key="2">
    <source>
        <dbReference type="EMBL" id="OFI49609.1"/>
    </source>
</evidence>
<evidence type="ECO:0008006" key="4">
    <source>
        <dbReference type="Google" id="ProtNLM"/>
    </source>
</evidence>
<feature type="transmembrane region" description="Helical" evidence="1">
    <location>
        <begin position="154"/>
        <end position="171"/>
    </location>
</feature>
<feature type="transmembrane region" description="Helical" evidence="1">
    <location>
        <begin position="44"/>
        <end position="63"/>
    </location>
</feature>
<accession>A0A1E8GMY7</accession>
<feature type="transmembrane region" description="Helical" evidence="1">
    <location>
        <begin position="191"/>
        <end position="210"/>
    </location>
</feature>
<keyword evidence="1" id="KW-1133">Transmembrane helix</keyword>
<evidence type="ECO:0000256" key="1">
    <source>
        <dbReference type="SAM" id="Phobius"/>
    </source>
</evidence>
<gene>
    <name evidence="2" type="ORF">BG261_03235</name>
</gene>
<name>A0A1E8GMY7_9LACT</name>
<comment type="caution">
    <text evidence="2">The sequence shown here is derived from an EMBL/GenBank/DDBJ whole genome shotgun (WGS) entry which is preliminary data.</text>
</comment>
<dbReference type="Proteomes" id="UP000178622">
    <property type="component" value="Unassembled WGS sequence"/>
</dbReference>
<proteinExistence type="predicted"/>
<dbReference type="InterPro" id="IPR025699">
    <property type="entry name" value="ABC2_memb-like"/>
</dbReference>
<dbReference type="EMBL" id="MKIR01000012">
    <property type="protein sequence ID" value="OFI49609.1"/>
    <property type="molecule type" value="Genomic_DNA"/>
</dbReference>
<evidence type="ECO:0000313" key="3">
    <source>
        <dbReference type="Proteomes" id="UP000178622"/>
    </source>
</evidence>
<dbReference type="STRING" id="1859473.BG261_03235"/>
<sequence length="220" mass="24967">MRGVIAKDLYEIFRIKKNLINFLLIYVSIMIEVTFFVNSFMIPVVQIFGSIVLIPFALTNLLVQLTSKLDEKYGYQKYQITGPVDREDIVNAKYLMSMVFVIINSIVLFLLLLINVNIWGMKAILLLVAISTILSIFSLSIGCPSLLFFQKWGVVPLGIIILISAILQTIFPIEKIVESAKDMSTMNVEILLIISLVLGLATLLISYFVTKHFYSKKEFK</sequence>
<reference evidence="3" key="1">
    <citation type="submission" date="2016-09" db="EMBL/GenBank/DDBJ databases">
        <title>Draft genome sequence of a novel species of the family Streptococcaceae isolated from flowers.</title>
        <authorList>
            <person name="Chuah L.-O."/>
            <person name="Yap K.-P."/>
            <person name="Thong K.L."/>
            <person name="Liong M.T."/>
            <person name="Ahmad R."/>
            <person name="Rusul G."/>
        </authorList>
    </citation>
    <scope>NUCLEOTIDE SEQUENCE [LARGE SCALE GENOMIC DNA]</scope>
    <source>
        <strain evidence="3">DF1</strain>
    </source>
</reference>
<dbReference type="RefSeq" id="WP_070792124.1">
    <property type="nucleotide sequence ID" value="NZ_MKIR01000012.1"/>
</dbReference>
<keyword evidence="1" id="KW-0472">Membrane</keyword>